<dbReference type="PANTHER" id="PTHR43877:SF2">
    <property type="entry name" value="AMINOALKYLPHOSPHONATE N-ACETYLTRANSFERASE-RELATED"/>
    <property type="match status" value="1"/>
</dbReference>
<reference evidence="4 5" key="1">
    <citation type="submission" date="2014-03" db="EMBL/GenBank/DDBJ databases">
        <title>Bradyrhizobium valentinum sp. nov., isolated from effective nodules of Lupinus mariae-josephae, a lupine endemic of basic-lime soils in Eastern Spain.</title>
        <authorList>
            <person name="Duran D."/>
            <person name="Rey L."/>
            <person name="Navarro A."/>
            <person name="Busquets A."/>
            <person name="Imperial J."/>
            <person name="Ruiz-Argueso T."/>
        </authorList>
    </citation>
    <scope>NUCLEOTIDE SEQUENCE [LARGE SCALE GENOMIC DNA]</scope>
    <source>
        <strain evidence="4 5">LmjM3</strain>
    </source>
</reference>
<evidence type="ECO:0000256" key="1">
    <source>
        <dbReference type="ARBA" id="ARBA00022679"/>
    </source>
</evidence>
<evidence type="ECO:0000259" key="3">
    <source>
        <dbReference type="PROSITE" id="PS51186"/>
    </source>
</evidence>
<name>A0A0R3KWT8_9BRAD</name>
<proteinExistence type="predicted"/>
<dbReference type="Pfam" id="PF00583">
    <property type="entry name" value="Acetyltransf_1"/>
    <property type="match status" value="1"/>
</dbReference>
<dbReference type="RefSeq" id="WP_057849888.1">
    <property type="nucleotide sequence ID" value="NZ_LLXX01000050.1"/>
</dbReference>
<evidence type="ECO:0000256" key="2">
    <source>
        <dbReference type="ARBA" id="ARBA00023315"/>
    </source>
</evidence>
<dbReference type="PROSITE" id="PS51186">
    <property type="entry name" value="GNAT"/>
    <property type="match status" value="1"/>
</dbReference>
<dbReference type="AlphaFoldDB" id="A0A0R3KWT8"/>
<comment type="caution">
    <text evidence="4">The sequence shown here is derived from an EMBL/GenBank/DDBJ whole genome shotgun (WGS) entry which is preliminary data.</text>
</comment>
<gene>
    <name evidence="4" type="ORF">CP49_12230</name>
</gene>
<evidence type="ECO:0000313" key="4">
    <source>
        <dbReference type="EMBL" id="KRR10545.1"/>
    </source>
</evidence>
<keyword evidence="1" id="KW-0808">Transferase</keyword>
<dbReference type="STRING" id="1518501.CQ10_29300"/>
<evidence type="ECO:0000313" key="5">
    <source>
        <dbReference type="Proteomes" id="UP000051913"/>
    </source>
</evidence>
<dbReference type="Proteomes" id="UP000051913">
    <property type="component" value="Unassembled WGS sequence"/>
</dbReference>
<accession>A0A0R3KWT8</accession>
<dbReference type="SUPFAM" id="SSF55729">
    <property type="entry name" value="Acyl-CoA N-acyltransferases (Nat)"/>
    <property type="match status" value="1"/>
</dbReference>
<feature type="domain" description="N-acetyltransferase" evidence="3">
    <location>
        <begin position="3"/>
        <end position="198"/>
    </location>
</feature>
<protein>
    <recommendedName>
        <fullName evidence="3">N-acetyltransferase domain-containing protein</fullName>
    </recommendedName>
</protein>
<organism evidence="4 5">
    <name type="scientific">Bradyrhizobium valentinum</name>
    <dbReference type="NCBI Taxonomy" id="1518501"/>
    <lineage>
        <taxon>Bacteria</taxon>
        <taxon>Pseudomonadati</taxon>
        <taxon>Pseudomonadota</taxon>
        <taxon>Alphaproteobacteria</taxon>
        <taxon>Hyphomicrobiales</taxon>
        <taxon>Nitrobacteraceae</taxon>
        <taxon>Bradyrhizobium</taxon>
    </lineage>
</organism>
<dbReference type="Gene3D" id="3.40.630.30">
    <property type="match status" value="1"/>
</dbReference>
<dbReference type="InterPro" id="IPR000182">
    <property type="entry name" value="GNAT_dom"/>
</dbReference>
<dbReference type="PANTHER" id="PTHR43877">
    <property type="entry name" value="AMINOALKYLPHOSPHONATE N-ACETYLTRANSFERASE-RELATED-RELATED"/>
    <property type="match status" value="1"/>
</dbReference>
<keyword evidence="5" id="KW-1185">Reference proteome</keyword>
<dbReference type="EMBL" id="LLXX01000050">
    <property type="protein sequence ID" value="KRR10545.1"/>
    <property type="molecule type" value="Genomic_DNA"/>
</dbReference>
<dbReference type="InterPro" id="IPR016181">
    <property type="entry name" value="Acyl_CoA_acyltransferase"/>
</dbReference>
<dbReference type="CDD" id="cd04301">
    <property type="entry name" value="NAT_SF"/>
    <property type="match status" value="1"/>
</dbReference>
<sequence>MPISIRPARNEDLEIAAALVQRSINDLWSRHGFEPSMPLRPPVFQAFCLSEDATGLWIAEDDEAIIGFGFSWTLADFWYLAQLFIEPGKQAMGVGGELLQKTLLHAERLKATNRALITFAFNTSAIGLYTKHGLYPRQPLYRISAPASVVQRRLRSSRYACSPIAAGAPVDWLGQIDSDILGFRRDRHHEYLLRTDATGFRIEEGGSAVGYAYASPEGHIGPLAVASGADSAEVVSAAMEAALSLQPQQLSLIAPGGADALMAKVIELGFHIVQPLVLMSARSFGDWRNYVPRDPGYM</sequence>
<keyword evidence="2" id="KW-0012">Acyltransferase</keyword>
<dbReference type="GO" id="GO:0016747">
    <property type="term" value="F:acyltransferase activity, transferring groups other than amino-acyl groups"/>
    <property type="evidence" value="ECO:0007669"/>
    <property type="project" value="InterPro"/>
</dbReference>
<dbReference type="InterPro" id="IPR050832">
    <property type="entry name" value="Bact_Acetyltransf"/>
</dbReference>